<reference evidence="11 12" key="1">
    <citation type="submission" date="2016-04" db="EMBL/GenBank/DDBJ databases">
        <title>Complete genome sequence of Dokdonella koreensis DS-123T.</title>
        <authorList>
            <person name="Kim J.F."/>
            <person name="Lee H."/>
            <person name="Kwak M.-J."/>
        </authorList>
    </citation>
    <scope>NUCLEOTIDE SEQUENCE [LARGE SCALE GENOMIC DNA]</scope>
    <source>
        <strain evidence="11 12">DS-123</strain>
    </source>
</reference>
<evidence type="ECO:0000259" key="10">
    <source>
        <dbReference type="Pfam" id="PF02602"/>
    </source>
</evidence>
<dbReference type="RefSeq" id="WP_067642510.1">
    <property type="nucleotide sequence ID" value="NZ_CP015249.1"/>
</dbReference>
<dbReference type="InterPro" id="IPR003754">
    <property type="entry name" value="4pyrrol_synth_uPrphyn_synth"/>
</dbReference>
<organism evidence="11 12">
    <name type="scientific">Dokdonella koreensis DS-123</name>
    <dbReference type="NCBI Taxonomy" id="1300342"/>
    <lineage>
        <taxon>Bacteria</taxon>
        <taxon>Pseudomonadati</taxon>
        <taxon>Pseudomonadota</taxon>
        <taxon>Gammaproteobacteria</taxon>
        <taxon>Lysobacterales</taxon>
        <taxon>Rhodanobacteraceae</taxon>
        <taxon>Dokdonella</taxon>
    </lineage>
</organism>
<sequence>MRTREGRPRIVVTRPTLTAAPLRRAIRRRGAEPLGLPGLALEPAADPADARRHLRAALSSQVWIFTSPAAVHFAWTLVPDLRLPQRISVVAVGRGTAQALARVGVTAIAPAGREDSEGMLALPVLGAVEGQTLALIGAPGGRDLLAPALHARGATVQPVHVYRRTLPMWRPAQIDAFCRAEEPLATLVSSGEALDNLSRHLPPPASARLRGVPVVVSSERLAGLARDLRFGEILVARSPAPADLLDTALARLQPGGEGRSRTVPVS</sequence>
<comment type="function">
    <text evidence="6 9">Catalyzes cyclization of the linear tetrapyrrole, hydroxymethylbilane, to the macrocyclic uroporphyrinogen III.</text>
</comment>
<name>A0A167G2I1_9GAMM</name>
<evidence type="ECO:0000256" key="8">
    <source>
        <dbReference type="ARBA" id="ARBA00048617"/>
    </source>
</evidence>
<proteinExistence type="inferred from homology"/>
<dbReference type="OrthoDB" id="9787650at2"/>
<dbReference type="AlphaFoldDB" id="A0A167G2I1"/>
<accession>A0A167G2I1</accession>
<evidence type="ECO:0000256" key="3">
    <source>
        <dbReference type="ARBA" id="ARBA00013109"/>
    </source>
</evidence>
<evidence type="ECO:0000256" key="4">
    <source>
        <dbReference type="ARBA" id="ARBA00023239"/>
    </source>
</evidence>
<evidence type="ECO:0000313" key="12">
    <source>
        <dbReference type="Proteomes" id="UP000076830"/>
    </source>
</evidence>
<dbReference type="UniPathway" id="UPA00251">
    <property type="reaction ID" value="UER00320"/>
</dbReference>
<dbReference type="KEGG" id="dko:I596_45"/>
<dbReference type="PATRIC" id="fig|1300342.3.peg.45"/>
<keyword evidence="12" id="KW-1185">Reference proteome</keyword>
<evidence type="ECO:0000256" key="1">
    <source>
        <dbReference type="ARBA" id="ARBA00004772"/>
    </source>
</evidence>
<dbReference type="PANTHER" id="PTHR38042:SF1">
    <property type="entry name" value="UROPORPHYRINOGEN-III SYNTHASE, CHLOROPLASTIC"/>
    <property type="match status" value="1"/>
</dbReference>
<dbReference type="EC" id="4.2.1.75" evidence="3 9"/>
<dbReference type="InterPro" id="IPR039793">
    <property type="entry name" value="UROS/Hem4"/>
</dbReference>
<dbReference type="Gene3D" id="3.40.50.10090">
    <property type="match status" value="2"/>
</dbReference>
<gene>
    <name evidence="11" type="ORF">I596_45</name>
</gene>
<dbReference type="InterPro" id="IPR036108">
    <property type="entry name" value="4pyrrol_syn_uPrphyn_synt_sf"/>
</dbReference>
<comment type="catalytic activity">
    <reaction evidence="8 9">
        <text>hydroxymethylbilane = uroporphyrinogen III + H2O</text>
        <dbReference type="Rhea" id="RHEA:18965"/>
        <dbReference type="ChEBI" id="CHEBI:15377"/>
        <dbReference type="ChEBI" id="CHEBI:57308"/>
        <dbReference type="ChEBI" id="CHEBI:57845"/>
        <dbReference type="EC" id="4.2.1.75"/>
    </reaction>
</comment>
<evidence type="ECO:0000256" key="2">
    <source>
        <dbReference type="ARBA" id="ARBA00008133"/>
    </source>
</evidence>
<evidence type="ECO:0000256" key="5">
    <source>
        <dbReference type="ARBA" id="ARBA00023244"/>
    </source>
</evidence>
<evidence type="ECO:0000256" key="9">
    <source>
        <dbReference type="RuleBase" id="RU366031"/>
    </source>
</evidence>
<dbReference type="GO" id="GO:0006780">
    <property type="term" value="P:uroporphyrinogen III biosynthetic process"/>
    <property type="evidence" value="ECO:0007669"/>
    <property type="project" value="UniProtKB-UniRule"/>
</dbReference>
<dbReference type="Proteomes" id="UP000076830">
    <property type="component" value="Chromosome"/>
</dbReference>
<dbReference type="GO" id="GO:0006782">
    <property type="term" value="P:protoporphyrinogen IX biosynthetic process"/>
    <property type="evidence" value="ECO:0007669"/>
    <property type="project" value="UniProtKB-UniRule"/>
</dbReference>
<keyword evidence="4 9" id="KW-0456">Lyase</keyword>
<comment type="pathway">
    <text evidence="1 9">Porphyrin-containing compound metabolism; protoporphyrin-IX biosynthesis; coproporphyrinogen-III from 5-aminolevulinate: step 3/4.</text>
</comment>
<dbReference type="GO" id="GO:0004852">
    <property type="term" value="F:uroporphyrinogen-III synthase activity"/>
    <property type="evidence" value="ECO:0007669"/>
    <property type="project" value="UniProtKB-UniRule"/>
</dbReference>
<comment type="similarity">
    <text evidence="2 9">Belongs to the uroporphyrinogen-III synthase family.</text>
</comment>
<dbReference type="Pfam" id="PF02602">
    <property type="entry name" value="HEM4"/>
    <property type="match status" value="1"/>
</dbReference>
<evidence type="ECO:0000256" key="6">
    <source>
        <dbReference type="ARBA" id="ARBA00037589"/>
    </source>
</evidence>
<evidence type="ECO:0000313" key="11">
    <source>
        <dbReference type="EMBL" id="ANB16085.1"/>
    </source>
</evidence>
<evidence type="ECO:0000256" key="7">
    <source>
        <dbReference type="ARBA" id="ARBA00040167"/>
    </source>
</evidence>
<protein>
    <recommendedName>
        <fullName evidence="7 9">Uroporphyrinogen-III synthase</fullName>
        <ecNumber evidence="3 9">4.2.1.75</ecNumber>
    </recommendedName>
</protein>
<dbReference type="EMBL" id="CP015249">
    <property type="protein sequence ID" value="ANB16085.1"/>
    <property type="molecule type" value="Genomic_DNA"/>
</dbReference>
<keyword evidence="5 9" id="KW-0627">Porphyrin biosynthesis</keyword>
<dbReference type="SUPFAM" id="SSF69618">
    <property type="entry name" value="HemD-like"/>
    <property type="match status" value="1"/>
</dbReference>
<feature type="domain" description="Tetrapyrrole biosynthesis uroporphyrinogen III synthase" evidence="10">
    <location>
        <begin position="22"/>
        <end position="245"/>
    </location>
</feature>
<dbReference type="STRING" id="1300342.I596_45"/>
<dbReference type="CDD" id="cd06578">
    <property type="entry name" value="HemD"/>
    <property type="match status" value="1"/>
</dbReference>
<dbReference type="PANTHER" id="PTHR38042">
    <property type="entry name" value="UROPORPHYRINOGEN-III SYNTHASE, CHLOROPLASTIC"/>
    <property type="match status" value="1"/>
</dbReference>